<feature type="transmembrane region" description="Helical" evidence="11">
    <location>
        <begin position="124"/>
        <end position="143"/>
    </location>
</feature>
<keyword evidence="4" id="KW-1003">Cell membrane</keyword>
<evidence type="ECO:0000256" key="5">
    <source>
        <dbReference type="ARBA" id="ARBA00022597"/>
    </source>
</evidence>
<evidence type="ECO:0000256" key="10">
    <source>
        <dbReference type="ARBA" id="ARBA00038715"/>
    </source>
</evidence>
<dbReference type="GO" id="GO:0005886">
    <property type="term" value="C:plasma membrane"/>
    <property type="evidence" value="ECO:0007669"/>
    <property type="project" value="UniProtKB-SubCell"/>
</dbReference>
<dbReference type="InterPro" id="IPR047664">
    <property type="entry name" value="SWEET"/>
</dbReference>
<evidence type="ECO:0000256" key="9">
    <source>
        <dbReference type="ARBA" id="ARBA00023136"/>
    </source>
</evidence>
<organism evidence="12 13">
    <name type="scientific">Rhynchospora tenuis</name>
    <dbReference type="NCBI Taxonomy" id="198213"/>
    <lineage>
        <taxon>Eukaryota</taxon>
        <taxon>Viridiplantae</taxon>
        <taxon>Streptophyta</taxon>
        <taxon>Embryophyta</taxon>
        <taxon>Tracheophyta</taxon>
        <taxon>Spermatophyta</taxon>
        <taxon>Magnoliopsida</taxon>
        <taxon>Liliopsida</taxon>
        <taxon>Poales</taxon>
        <taxon>Cyperaceae</taxon>
        <taxon>Cyperoideae</taxon>
        <taxon>Rhynchosporeae</taxon>
        <taxon>Rhynchospora</taxon>
    </lineage>
</organism>
<feature type="transmembrane region" description="Helical" evidence="11">
    <location>
        <begin position="210"/>
        <end position="231"/>
    </location>
</feature>
<dbReference type="Proteomes" id="UP001210211">
    <property type="component" value="Unassembled WGS sequence"/>
</dbReference>
<comment type="subunit">
    <text evidence="10">Forms homooligomers and/or heterooligomers.</text>
</comment>
<feature type="transmembrane region" description="Helical" evidence="11">
    <location>
        <begin position="87"/>
        <end position="112"/>
    </location>
</feature>
<keyword evidence="3 11" id="KW-0813">Transport</keyword>
<evidence type="ECO:0000256" key="7">
    <source>
        <dbReference type="ARBA" id="ARBA00022737"/>
    </source>
</evidence>
<dbReference type="InterPro" id="IPR004316">
    <property type="entry name" value="SWEET_rpt"/>
</dbReference>
<name>A0AAD5WC65_9POAL</name>
<evidence type="ECO:0000256" key="8">
    <source>
        <dbReference type="ARBA" id="ARBA00022989"/>
    </source>
</evidence>
<comment type="caution">
    <text evidence="12">The sequence shown here is derived from an EMBL/GenBank/DDBJ whole genome shotgun (WGS) entry which is preliminary data.</text>
</comment>
<keyword evidence="6 11" id="KW-0812">Transmembrane</keyword>
<accession>A0AAD5WC65</accession>
<comment type="function">
    <text evidence="11">Mediates both low-affinity uptake and efflux of sugar across the membrane.</text>
</comment>
<dbReference type="PANTHER" id="PTHR10791:SF57">
    <property type="entry name" value="BIDIRECTIONAL SUGAR TRANSPORTER SWEET2A"/>
    <property type="match status" value="1"/>
</dbReference>
<evidence type="ECO:0000256" key="4">
    <source>
        <dbReference type="ARBA" id="ARBA00022475"/>
    </source>
</evidence>
<reference evidence="12 13" key="1">
    <citation type="journal article" date="2022" name="Cell">
        <title>Repeat-based holocentromeres influence genome architecture and karyotype evolution.</title>
        <authorList>
            <person name="Hofstatter P.G."/>
            <person name="Thangavel G."/>
            <person name="Lux T."/>
            <person name="Neumann P."/>
            <person name="Vondrak T."/>
            <person name="Novak P."/>
            <person name="Zhang M."/>
            <person name="Costa L."/>
            <person name="Castellani M."/>
            <person name="Scott A."/>
            <person name="Toegelov H."/>
            <person name="Fuchs J."/>
            <person name="Mata-Sucre Y."/>
            <person name="Dias Y."/>
            <person name="Vanzela A.L.L."/>
            <person name="Huettel B."/>
            <person name="Almeida C.C.S."/>
            <person name="Simkova H."/>
            <person name="Souza G."/>
            <person name="Pedrosa-Harand A."/>
            <person name="Macas J."/>
            <person name="Mayer K.F.X."/>
            <person name="Houben A."/>
            <person name="Marques A."/>
        </authorList>
    </citation>
    <scope>NUCLEOTIDE SEQUENCE [LARGE SCALE GENOMIC DNA]</scope>
    <source>
        <strain evidence="12">RhyTen1mFocal</strain>
    </source>
</reference>
<dbReference type="EMBL" id="JAMRDG010000002">
    <property type="protein sequence ID" value="KAJ3685936.1"/>
    <property type="molecule type" value="Genomic_DNA"/>
</dbReference>
<evidence type="ECO:0000313" key="12">
    <source>
        <dbReference type="EMBL" id="KAJ3685936.1"/>
    </source>
</evidence>
<feature type="transmembrane region" description="Helical" evidence="11">
    <location>
        <begin position="22"/>
        <end position="43"/>
    </location>
</feature>
<evidence type="ECO:0000256" key="6">
    <source>
        <dbReference type="ARBA" id="ARBA00022692"/>
    </source>
</evidence>
<protein>
    <recommendedName>
        <fullName evidence="11">Bidirectional sugar transporter SWEET</fullName>
    </recommendedName>
</protein>
<gene>
    <name evidence="12" type="ORF">LUZ61_015100</name>
</gene>
<feature type="transmembrane region" description="Helical" evidence="11">
    <location>
        <begin position="64"/>
        <end position="81"/>
    </location>
</feature>
<keyword evidence="9 11" id="KW-0472">Membrane</keyword>
<evidence type="ECO:0000256" key="11">
    <source>
        <dbReference type="RuleBase" id="RU910715"/>
    </source>
</evidence>
<evidence type="ECO:0000313" key="13">
    <source>
        <dbReference type="Proteomes" id="UP001210211"/>
    </source>
</evidence>
<dbReference type="Pfam" id="PF03083">
    <property type="entry name" value="MtN3_slv"/>
    <property type="match status" value="2"/>
</dbReference>
<proteinExistence type="inferred from homology"/>
<sequence length="245" mass="27114">MSSWGMSGVNGGAATSLASDPFYEICCYAAGIAGNLFAFVLFISPMPTFKRILQNQSTEQFSGLPYIYSLLNCLICMWYGLPFISYGVVLVVTVNSIGAAFQLAYISLFIAYADKQRKLKMGGLLIGVFCLFALIVYVSLAFFDHPTRMSLVGWLSIASLISMFASPLLVINLVIKTKSVEFMPFYLSLATFLMSISFFAYGLLLHDFFIYIPNGIGTILGVVQLMLYAYYSQRSGDNYRLPLLA</sequence>
<feature type="transmembrane region" description="Helical" evidence="11">
    <location>
        <begin position="185"/>
        <end position="204"/>
    </location>
</feature>
<dbReference type="Gene3D" id="1.20.1280.290">
    <property type="match status" value="2"/>
</dbReference>
<evidence type="ECO:0000256" key="3">
    <source>
        <dbReference type="ARBA" id="ARBA00022448"/>
    </source>
</evidence>
<feature type="transmembrane region" description="Helical" evidence="11">
    <location>
        <begin position="149"/>
        <end position="173"/>
    </location>
</feature>
<keyword evidence="8 11" id="KW-1133">Transmembrane helix</keyword>
<dbReference type="FunFam" id="1.20.1280.290:FF:000001">
    <property type="entry name" value="Bidirectional sugar transporter SWEET"/>
    <property type="match status" value="1"/>
</dbReference>
<dbReference type="AlphaFoldDB" id="A0AAD5WC65"/>
<dbReference type="FunFam" id="1.20.1280.290:FF:000002">
    <property type="entry name" value="Bidirectional sugar transporter SWEET"/>
    <property type="match status" value="1"/>
</dbReference>
<evidence type="ECO:0000256" key="2">
    <source>
        <dbReference type="ARBA" id="ARBA00007809"/>
    </source>
</evidence>
<evidence type="ECO:0000256" key="1">
    <source>
        <dbReference type="ARBA" id="ARBA00004651"/>
    </source>
</evidence>
<dbReference type="PANTHER" id="PTHR10791">
    <property type="entry name" value="RAG1-ACTIVATING PROTEIN 1"/>
    <property type="match status" value="1"/>
</dbReference>
<keyword evidence="13" id="KW-1185">Reference proteome</keyword>
<dbReference type="GO" id="GO:0051119">
    <property type="term" value="F:sugar transmembrane transporter activity"/>
    <property type="evidence" value="ECO:0007669"/>
    <property type="project" value="InterPro"/>
</dbReference>
<comment type="similarity">
    <text evidence="2 11">Belongs to the SWEET sugar transporter family.</text>
</comment>
<comment type="subcellular location">
    <subcellularLocation>
        <location evidence="1 11">Cell membrane</location>
        <topology evidence="1 11">Multi-pass membrane protein</topology>
    </subcellularLocation>
</comment>
<keyword evidence="5 11" id="KW-0762">Sugar transport</keyword>
<keyword evidence="7" id="KW-0677">Repeat</keyword>